<dbReference type="InParanoid" id="A0A0D2J8K1"/>
<evidence type="ECO:0000256" key="1">
    <source>
        <dbReference type="SAM" id="Phobius"/>
    </source>
</evidence>
<keyword evidence="1" id="KW-0472">Membrane</keyword>
<dbReference type="EMBL" id="AZAC01000035">
    <property type="protein sequence ID" value="KIX12011.1"/>
    <property type="molecule type" value="Genomic_DNA"/>
</dbReference>
<protein>
    <submittedName>
        <fullName evidence="2">Uncharacterized protein</fullName>
    </submittedName>
</protein>
<name>A0A0D2J8K1_9BACT</name>
<proteinExistence type="predicted"/>
<comment type="caution">
    <text evidence="2">The sequence shown here is derived from an EMBL/GenBank/DDBJ whole genome shotgun (WGS) entry which is preliminary data.</text>
</comment>
<accession>A0A0D2J8K1</accession>
<dbReference type="Proteomes" id="UP000032233">
    <property type="component" value="Unassembled WGS sequence"/>
</dbReference>
<feature type="transmembrane region" description="Helical" evidence="1">
    <location>
        <begin position="6"/>
        <end position="23"/>
    </location>
</feature>
<reference evidence="2 3" key="1">
    <citation type="submission" date="2013-11" db="EMBL/GenBank/DDBJ databases">
        <title>Metagenomic analysis of a methanogenic consortium involved in long chain n-alkane degradation.</title>
        <authorList>
            <person name="Davidova I.A."/>
            <person name="Callaghan A.V."/>
            <person name="Wawrik B."/>
            <person name="Pruitt S."/>
            <person name="Marks C."/>
            <person name="Duncan K.E."/>
            <person name="Suflita J.M."/>
        </authorList>
    </citation>
    <scope>NUCLEOTIDE SEQUENCE [LARGE SCALE GENOMIC DNA]</scope>
    <source>
        <strain evidence="2 3">SPR</strain>
    </source>
</reference>
<keyword evidence="3" id="KW-1185">Reference proteome</keyword>
<dbReference type="AlphaFoldDB" id="A0A0D2J8K1"/>
<keyword evidence="1" id="KW-0812">Transmembrane</keyword>
<evidence type="ECO:0000313" key="2">
    <source>
        <dbReference type="EMBL" id="KIX12011.1"/>
    </source>
</evidence>
<evidence type="ECO:0000313" key="3">
    <source>
        <dbReference type="Proteomes" id="UP000032233"/>
    </source>
</evidence>
<gene>
    <name evidence="2" type="ORF">X474_21155</name>
</gene>
<sequence length="34" mass="3926">MDWTFYLIVGGSLALSFYIVYLGKKEKKDDTPPE</sequence>
<organism evidence="2 3">
    <name type="scientific">Dethiosulfatarculus sandiegensis</name>
    <dbReference type="NCBI Taxonomy" id="1429043"/>
    <lineage>
        <taxon>Bacteria</taxon>
        <taxon>Pseudomonadati</taxon>
        <taxon>Thermodesulfobacteriota</taxon>
        <taxon>Desulfarculia</taxon>
        <taxon>Desulfarculales</taxon>
        <taxon>Desulfarculaceae</taxon>
        <taxon>Dethiosulfatarculus</taxon>
    </lineage>
</organism>
<keyword evidence="1" id="KW-1133">Transmembrane helix</keyword>